<keyword evidence="2" id="KW-1185">Reference proteome</keyword>
<gene>
    <name evidence="1" type="ORF">QYM36_002100</name>
</gene>
<organism evidence="1 2">
    <name type="scientific">Artemia franciscana</name>
    <name type="common">Brine shrimp</name>
    <name type="synonym">Artemia sanfranciscana</name>
    <dbReference type="NCBI Taxonomy" id="6661"/>
    <lineage>
        <taxon>Eukaryota</taxon>
        <taxon>Metazoa</taxon>
        <taxon>Ecdysozoa</taxon>
        <taxon>Arthropoda</taxon>
        <taxon>Crustacea</taxon>
        <taxon>Branchiopoda</taxon>
        <taxon>Anostraca</taxon>
        <taxon>Artemiidae</taxon>
        <taxon>Artemia</taxon>
    </lineage>
</organism>
<proteinExistence type="predicted"/>
<protein>
    <submittedName>
        <fullName evidence="1">Uncharacterized protein</fullName>
    </submittedName>
</protein>
<dbReference type="EMBL" id="JAVRJZ010000004">
    <property type="protein sequence ID" value="KAK2723640.1"/>
    <property type="molecule type" value="Genomic_DNA"/>
</dbReference>
<dbReference type="Proteomes" id="UP001187531">
    <property type="component" value="Unassembled WGS sequence"/>
</dbReference>
<evidence type="ECO:0000313" key="1">
    <source>
        <dbReference type="EMBL" id="KAK2723640.1"/>
    </source>
</evidence>
<dbReference type="AlphaFoldDB" id="A0AA88I437"/>
<reference evidence="1" key="1">
    <citation type="submission" date="2023-07" db="EMBL/GenBank/DDBJ databases">
        <title>Chromosome-level genome assembly of Artemia franciscana.</title>
        <authorList>
            <person name="Jo E."/>
        </authorList>
    </citation>
    <scope>NUCLEOTIDE SEQUENCE</scope>
    <source>
        <tissue evidence="1">Whole body</tissue>
    </source>
</reference>
<accession>A0AA88I437</accession>
<evidence type="ECO:0000313" key="2">
    <source>
        <dbReference type="Proteomes" id="UP001187531"/>
    </source>
</evidence>
<sequence>MCPSFLQEFSKQLLRVTKTITQNLSLTDDVEFKKDADSSFYLKLLRKEDAVRILNSFTNSAVGIGPILLKVAMNILRIIGNEFGDLLTRNFVKIHFWVAWKKLQLFLYPANHMRMSLSLD</sequence>
<name>A0AA88I437_ARTSF</name>
<comment type="caution">
    <text evidence="1">The sequence shown here is derived from an EMBL/GenBank/DDBJ whole genome shotgun (WGS) entry which is preliminary data.</text>
</comment>